<evidence type="ECO:0000313" key="4">
    <source>
        <dbReference type="EMBL" id="RLM60614.1"/>
    </source>
</evidence>
<evidence type="ECO:0000259" key="3">
    <source>
        <dbReference type="Pfam" id="PF01693"/>
    </source>
</evidence>
<sequence length="177" mass="19568">MGTQNGPAADGKGKGEASSSGLKRKRGLSEEEGQMYGGLIKSVDGLSSAIRAGTLGIYRAVMDVPDFYKEAQMTNTTRYVVFWERKPGVYGDWGLCQAQVSGFSNTNYKKYKTMEEAVHAYESFILATRGTLEHQIPEKCTRNNLAVENNIILEWKDVVIALLLVGVFVVLLTYSKK</sequence>
<organism evidence="4 5">
    <name type="scientific">Panicum miliaceum</name>
    <name type="common">Proso millet</name>
    <name type="synonym">Broomcorn millet</name>
    <dbReference type="NCBI Taxonomy" id="4540"/>
    <lineage>
        <taxon>Eukaryota</taxon>
        <taxon>Viridiplantae</taxon>
        <taxon>Streptophyta</taxon>
        <taxon>Embryophyta</taxon>
        <taxon>Tracheophyta</taxon>
        <taxon>Spermatophyta</taxon>
        <taxon>Magnoliopsida</taxon>
        <taxon>Liliopsida</taxon>
        <taxon>Poales</taxon>
        <taxon>Poaceae</taxon>
        <taxon>PACMAD clade</taxon>
        <taxon>Panicoideae</taxon>
        <taxon>Panicodae</taxon>
        <taxon>Paniceae</taxon>
        <taxon>Panicinae</taxon>
        <taxon>Panicum</taxon>
        <taxon>Panicum sect. Panicum</taxon>
    </lineage>
</organism>
<feature type="region of interest" description="Disordered" evidence="1">
    <location>
        <begin position="1"/>
        <end position="29"/>
    </location>
</feature>
<accession>A0A3L6PLA5</accession>
<keyword evidence="2" id="KW-1133">Transmembrane helix</keyword>
<proteinExistence type="predicted"/>
<keyword evidence="2" id="KW-0472">Membrane</keyword>
<dbReference type="Pfam" id="PF01693">
    <property type="entry name" value="Cauli_VI"/>
    <property type="match status" value="1"/>
</dbReference>
<keyword evidence="2" id="KW-0812">Transmembrane</keyword>
<evidence type="ECO:0000313" key="5">
    <source>
        <dbReference type="Proteomes" id="UP000275267"/>
    </source>
</evidence>
<dbReference type="InterPro" id="IPR011320">
    <property type="entry name" value="RNase_H1_N"/>
</dbReference>
<gene>
    <name evidence="4" type="ORF">C2845_PM14G10310</name>
</gene>
<dbReference type="AlphaFoldDB" id="A0A3L6PLA5"/>
<protein>
    <recommendedName>
        <fullName evidence="3">Ribonuclease H1 N-terminal domain-containing protein</fullName>
    </recommendedName>
</protein>
<evidence type="ECO:0000256" key="2">
    <source>
        <dbReference type="SAM" id="Phobius"/>
    </source>
</evidence>
<dbReference type="SUPFAM" id="SSF55658">
    <property type="entry name" value="L9 N-domain-like"/>
    <property type="match status" value="1"/>
</dbReference>
<dbReference type="Gene3D" id="3.40.970.10">
    <property type="entry name" value="Ribonuclease H1, N-terminal domain"/>
    <property type="match status" value="1"/>
</dbReference>
<dbReference type="InterPro" id="IPR009027">
    <property type="entry name" value="Ribosomal_bL9/RNase_H1_N"/>
</dbReference>
<keyword evidence="5" id="KW-1185">Reference proteome</keyword>
<dbReference type="InterPro" id="IPR037056">
    <property type="entry name" value="RNase_H1_N_sf"/>
</dbReference>
<feature type="domain" description="Ribonuclease H1 N-terminal" evidence="3">
    <location>
        <begin position="79"/>
        <end position="118"/>
    </location>
</feature>
<evidence type="ECO:0000256" key="1">
    <source>
        <dbReference type="SAM" id="MobiDB-lite"/>
    </source>
</evidence>
<dbReference type="EMBL" id="PQIB02000016">
    <property type="protein sequence ID" value="RLM60614.1"/>
    <property type="molecule type" value="Genomic_DNA"/>
</dbReference>
<reference evidence="5" key="1">
    <citation type="journal article" date="2019" name="Nat. Commun.">
        <title>The genome of broomcorn millet.</title>
        <authorList>
            <person name="Zou C."/>
            <person name="Miki D."/>
            <person name="Li D."/>
            <person name="Tang Q."/>
            <person name="Xiao L."/>
            <person name="Rajput S."/>
            <person name="Deng P."/>
            <person name="Jia W."/>
            <person name="Huang R."/>
            <person name="Zhang M."/>
            <person name="Sun Y."/>
            <person name="Hu J."/>
            <person name="Fu X."/>
            <person name="Schnable P.S."/>
            <person name="Li F."/>
            <person name="Zhang H."/>
            <person name="Feng B."/>
            <person name="Zhu X."/>
            <person name="Liu R."/>
            <person name="Schnable J.C."/>
            <person name="Zhu J.-K."/>
            <person name="Zhang H."/>
        </authorList>
    </citation>
    <scope>NUCLEOTIDE SEQUENCE [LARGE SCALE GENOMIC DNA]</scope>
</reference>
<comment type="caution">
    <text evidence="4">The sequence shown here is derived from an EMBL/GenBank/DDBJ whole genome shotgun (WGS) entry which is preliminary data.</text>
</comment>
<dbReference type="OrthoDB" id="1922118at2759"/>
<dbReference type="Proteomes" id="UP000275267">
    <property type="component" value="Unassembled WGS sequence"/>
</dbReference>
<feature type="transmembrane region" description="Helical" evidence="2">
    <location>
        <begin position="158"/>
        <end position="175"/>
    </location>
</feature>
<name>A0A3L6PLA5_PANMI</name>